<feature type="domain" description="Helicase C-terminal" evidence="6">
    <location>
        <begin position="187"/>
        <end position="358"/>
    </location>
</feature>
<evidence type="ECO:0000313" key="7">
    <source>
        <dbReference type="EMBL" id="KAF7684781.1"/>
    </source>
</evidence>
<evidence type="ECO:0000259" key="6">
    <source>
        <dbReference type="PROSITE" id="PS51194"/>
    </source>
</evidence>
<evidence type="ECO:0000256" key="1">
    <source>
        <dbReference type="ARBA" id="ARBA00022741"/>
    </source>
</evidence>
<dbReference type="Pfam" id="PF00270">
    <property type="entry name" value="DEAD"/>
    <property type="match status" value="1"/>
</dbReference>
<evidence type="ECO:0000259" key="5">
    <source>
        <dbReference type="PROSITE" id="PS51192"/>
    </source>
</evidence>
<dbReference type="CDD" id="cd17917">
    <property type="entry name" value="DEXHc_RHA-like"/>
    <property type="match status" value="1"/>
</dbReference>
<dbReference type="InterPro" id="IPR027417">
    <property type="entry name" value="P-loop_NTPase"/>
</dbReference>
<dbReference type="InterPro" id="IPR001650">
    <property type="entry name" value="Helicase_C-like"/>
</dbReference>
<dbReference type="SMART" id="SM00487">
    <property type="entry name" value="DEXDc"/>
    <property type="match status" value="1"/>
</dbReference>
<accession>A0ABQ7I2T1</accession>
<evidence type="ECO:0000313" key="8">
    <source>
        <dbReference type="Proteomes" id="UP001516464"/>
    </source>
</evidence>
<keyword evidence="2" id="KW-0378">Hydrolase</keyword>
<dbReference type="PROSITE" id="PS51192">
    <property type="entry name" value="HELICASE_ATP_BIND_1"/>
    <property type="match status" value="1"/>
</dbReference>
<dbReference type="Gene3D" id="3.40.50.300">
    <property type="entry name" value="P-loop containing nucleotide triphosphate hydrolases"/>
    <property type="match status" value="2"/>
</dbReference>
<dbReference type="PROSITE" id="PS51194">
    <property type="entry name" value="HELICASE_CTER"/>
    <property type="match status" value="1"/>
</dbReference>
<name>A0ABQ7I2T1_9MICR</name>
<dbReference type="PANTHER" id="PTHR18934:SF91">
    <property type="entry name" value="PRE-MRNA-SPLICING FACTOR ATP-DEPENDENT RNA HELICASE PRP16"/>
    <property type="match status" value="1"/>
</dbReference>
<dbReference type="Pfam" id="PF00271">
    <property type="entry name" value="Helicase_C"/>
    <property type="match status" value="1"/>
</dbReference>
<proteinExistence type="predicted"/>
<dbReference type="SMART" id="SM00490">
    <property type="entry name" value="HELICc"/>
    <property type="match status" value="1"/>
</dbReference>
<feature type="domain" description="Helicase ATP-binding" evidence="5">
    <location>
        <begin position="12"/>
        <end position="170"/>
    </location>
</feature>
<dbReference type="InterPro" id="IPR014001">
    <property type="entry name" value="Helicase_ATP-bd"/>
</dbReference>
<dbReference type="Proteomes" id="UP001516464">
    <property type="component" value="Unassembled WGS sequence"/>
</dbReference>
<dbReference type="InterPro" id="IPR011545">
    <property type="entry name" value="DEAD/DEAH_box_helicase_dom"/>
</dbReference>
<sequence>MLAIENYKEKIISTIKKNKFTIISGPTGCGKSTLIPKYLYELKSPRIAIIEPRRIAVKALFTYLSRDIPNIGYKMRFDSYVTKETTVTVMTDGVFLNELLACRRREKLYLPYDYVIIDEVHERNIRTDIILGVFKANGFHLPFKVILMSATMQTEKLKSYFNASLFIIKGRQYKCIIKYEDRPVSDYITESYIKIKRILREQNNIQGKLQKDILVFLTGEEDINELYELLKRLPQVQPYKIYAALSDIQQKMIFSPTHLTKVILATNICEASLTIPGIKYVIDCGLYKTKIHSGINFLGIRPISKESADQRAGRCNRLGDGICYRLYTNTEYQMLGGAVPEIVKTDLSYLILFFSYFKIDIFTFEFLDYPKKDNAMKALKYLYRLGCIKITSVLEITDYGKVLLNNPLEINLSHFFEQCKKHNLRNAGAMAISLISQENYNFLESINSLNKENIENSQCDDFQDVLNNEEYNKNIKISDVEYLRELMEKFLHCKDEEKFCEKLNISYKGMRQAKMISKQLMDIENVNEDINRFEEVFSKSFEHNISQRQENGSYKHLSSGIEVWIHPTSKFFKRKDKFIVFVDAFCSTKKYARIVGKYYK</sequence>
<keyword evidence="8" id="KW-1185">Reference proteome</keyword>
<dbReference type="CDD" id="cd18791">
    <property type="entry name" value="SF2_C_RHA"/>
    <property type="match status" value="1"/>
</dbReference>
<reference evidence="7 8" key="1">
    <citation type="submission" date="2019-01" db="EMBL/GenBank/DDBJ databases">
        <title>Genomes sequencing and comparative genomics of infectious freshwater microsporidia, Cucumispora dikerogammari and Thelohania contejeani.</title>
        <authorList>
            <person name="Cormier A."/>
            <person name="Giraud I."/>
            <person name="Wattier R."/>
            <person name="Teixeira M."/>
            <person name="Grandjean F."/>
            <person name="Rigaud T."/>
            <person name="Cordaux R."/>
        </authorList>
    </citation>
    <scope>NUCLEOTIDE SEQUENCE [LARGE SCALE GENOMIC DNA]</scope>
    <source>
        <strain evidence="7">T1</strain>
        <tissue evidence="7">Spores</tissue>
    </source>
</reference>
<evidence type="ECO:0000256" key="3">
    <source>
        <dbReference type="ARBA" id="ARBA00022806"/>
    </source>
</evidence>
<keyword evidence="4" id="KW-0067">ATP-binding</keyword>
<dbReference type="SUPFAM" id="SSF52540">
    <property type="entry name" value="P-loop containing nucleoside triphosphate hydrolases"/>
    <property type="match status" value="1"/>
</dbReference>
<dbReference type="GO" id="GO:0004386">
    <property type="term" value="F:helicase activity"/>
    <property type="evidence" value="ECO:0007669"/>
    <property type="project" value="UniProtKB-KW"/>
</dbReference>
<keyword evidence="1" id="KW-0547">Nucleotide-binding</keyword>
<evidence type="ECO:0000256" key="2">
    <source>
        <dbReference type="ARBA" id="ARBA00022801"/>
    </source>
</evidence>
<protein>
    <submittedName>
        <fullName evidence="7">ATP-dependent RNA helicase dhx8</fullName>
    </submittedName>
</protein>
<gene>
    <name evidence="7" type="primary">dhx8</name>
    <name evidence="7" type="ORF">TCON_0013</name>
</gene>
<dbReference type="PANTHER" id="PTHR18934">
    <property type="entry name" value="ATP-DEPENDENT RNA HELICASE"/>
    <property type="match status" value="1"/>
</dbReference>
<keyword evidence="3 7" id="KW-0347">Helicase</keyword>
<evidence type="ECO:0000256" key="4">
    <source>
        <dbReference type="ARBA" id="ARBA00022840"/>
    </source>
</evidence>
<comment type="caution">
    <text evidence="7">The sequence shown here is derived from an EMBL/GenBank/DDBJ whole genome shotgun (WGS) entry which is preliminary data.</text>
</comment>
<organism evidence="7 8">
    <name type="scientific">Astathelohania contejeani</name>
    <dbReference type="NCBI Taxonomy" id="164912"/>
    <lineage>
        <taxon>Eukaryota</taxon>
        <taxon>Fungi</taxon>
        <taxon>Fungi incertae sedis</taxon>
        <taxon>Microsporidia</taxon>
        <taxon>Astathelohaniidae</taxon>
        <taxon>Astathelohania</taxon>
    </lineage>
</organism>
<dbReference type="EMBL" id="SBIQ01000001">
    <property type="protein sequence ID" value="KAF7684781.1"/>
    <property type="molecule type" value="Genomic_DNA"/>
</dbReference>